<evidence type="ECO:0000259" key="4">
    <source>
        <dbReference type="Pfam" id="PF00881"/>
    </source>
</evidence>
<keyword evidence="3" id="KW-0560">Oxidoreductase</keyword>
<comment type="caution">
    <text evidence="5">The sequence shown here is derived from an EMBL/GenBank/DDBJ whole genome shotgun (WGS) entry which is preliminary data.</text>
</comment>
<keyword evidence="6" id="KW-1185">Reference proteome</keyword>
<gene>
    <name evidence="5" type="ORF">CEX98_14695</name>
</gene>
<reference evidence="6" key="1">
    <citation type="journal article" date="2019" name="Genome Announc.">
        <title>Draft Genome Sequence of Pseudoalteromonas piscicida Strain 36Y ROTHPW, an Hypersaline Seawater Isolate from the South Coast of Sonora, Mexico.</title>
        <authorList>
            <person name="Sanchez-Diaz R."/>
            <person name="Molina-Garza Z.J."/>
            <person name="Cruz-Suarez L.E."/>
            <person name="Selvin J."/>
            <person name="Kiran G.S."/>
            <person name="Ibarra-Gamez J.C."/>
            <person name="Gomez-Gil B."/>
            <person name="Galaviz-Silva L."/>
        </authorList>
    </citation>
    <scope>NUCLEOTIDE SEQUENCE [LARGE SCALE GENOMIC DNA]</scope>
    <source>
        <strain evidence="6">36Y_RITHPW</strain>
    </source>
</reference>
<comment type="similarity">
    <text evidence="1">Belongs to the nitroreductase family.</text>
</comment>
<evidence type="ECO:0000313" key="5">
    <source>
        <dbReference type="EMBL" id="PCK30999.1"/>
    </source>
</evidence>
<dbReference type="AlphaFoldDB" id="A0A2A5JNT5"/>
<dbReference type="GO" id="GO:0016491">
    <property type="term" value="F:oxidoreductase activity"/>
    <property type="evidence" value="ECO:0007669"/>
    <property type="project" value="UniProtKB-KW"/>
</dbReference>
<dbReference type="InterPro" id="IPR029479">
    <property type="entry name" value="Nitroreductase"/>
</dbReference>
<evidence type="ECO:0000256" key="1">
    <source>
        <dbReference type="ARBA" id="ARBA00007118"/>
    </source>
</evidence>
<dbReference type="InterPro" id="IPR033878">
    <property type="entry name" value="NfsB-like"/>
</dbReference>
<dbReference type="PANTHER" id="PTHR43673:SF10">
    <property type="entry name" value="NADH DEHYDROGENASE_NAD(P)H NITROREDUCTASE XCC3605-RELATED"/>
    <property type="match status" value="1"/>
</dbReference>
<dbReference type="Gene3D" id="3.40.109.10">
    <property type="entry name" value="NADH Oxidase"/>
    <property type="match status" value="1"/>
</dbReference>
<evidence type="ECO:0000256" key="3">
    <source>
        <dbReference type="ARBA" id="ARBA00023002"/>
    </source>
</evidence>
<dbReference type="PANTHER" id="PTHR43673">
    <property type="entry name" value="NAD(P)H NITROREDUCTASE YDGI-RELATED"/>
    <property type="match status" value="1"/>
</dbReference>
<accession>A0A2A5JNT5</accession>
<proteinExistence type="inferred from homology"/>
<evidence type="ECO:0000313" key="6">
    <source>
        <dbReference type="Proteomes" id="UP000228621"/>
    </source>
</evidence>
<dbReference type="NCBIfam" id="NF008275">
    <property type="entry name" value="PRK11053.1"/>
    <property type="match status" value="1"/>
</dbReference>
<dbReference type="EMBL" id="NKHF01000067">
    <property type="protein sequence ID" value="PCK30999.1"/>
    <property type="molecule type" value="Genomic_DNA"/>
</dbReference>
<organism evidence="5 6">
    <name type="scientific">Pseudoalteromonas piscicida</name>
    <dbReference type="NCBI Taxonomy" id="43662"/>
    <lineage>
        <taxon>Bacteria</taxon>
        <taxon>Pseudomonadati</taxon>
        <taxon>Pseudomonadota</taxon>
        <taxon>Gammaproteobacteria</taxon>
        <taxon>Alteromonadales</taxon>
        <taxon>Pseudoalteromonadaceae</taxon>
        <taxon>Pseudoalteromonas</taxon>
    </lineage>
</organism>
<dbReference type="RefSeq" id="WP_099642810.1">
    <property type="nucleotide sequence ID" value="NZ_NKHF01000067.1"/>
</dbReference>
<sequence length="219" mass="24324">MYTLRDAINNRYSTKAFDPDKKISDSDIELLKQVLRLSPSSTNVQPWHFVIASTEAGKNRVAKSTQENYKFNEAKVLNASHVIVFAAKQNIDDAHLDKVLAKESVDGRFEKGSEIEAQMNNGRRYFVGLNQTSDEAIKAWTGKQVYLNLGQFLLSTALLGIDSVPIEGFDAEILGKELGLTAQGFDPLALVALGYKDENDFNAKLPKSRLAIEEIITDL</sequence>
<dbReference type="OrthoDB" id="9809288at2"/>
<keyword evidence="2" id="KW-0521">NADP</keyword>
<dbReference type="Proteomes" id="UP000228621">
    <property type="component" value="Unassembled WGS sequence"/>
</dbReference>
<protein>
    <submittedName>
        <fullName evidence="5">NAD(P)H nitroreductase</fullName>
    </submittedName>
</protein>
<dbReference type="CDD" id="cd02149">
    <property type="entry name" value="NfsB-like"/>
    <property type="match status" value="1"/>
</dbReference>
<name>A0A2A5JNT5_PSEO7</name>
<dbReference type="Pfam" id="PF00881">
    <property type="entry name" value="Nitroreductase"/>
    <property type="match status" value="1"/>
</dbReference>
<dbReference type="SUPFAM" id="SSF55469">
    <property type="entry name" value="FMN-dependent nitroreductase-like"/>
    <property type="match status" value="1"/>
</dbReference>
<dbReference type="InterPro" id="IPR000415">
    <property type="entry name" value="Nitroreductase-like"/>
</dbReference>
<feature type="domain" description="Nitroreductase" evidence="4">
    <location>
        <begin position="8"/>
        <end position="195"/>
    </location>
</feature>
<evidence type="ECO:0000256" key="2">
    <source>
        <dbReference type="ARBA" id="ARBA00022857"/>
    </source>
</evidence>